<name>A0A0A2WJY7_9GAMM</name>
<organism evidence="3 4">
    <name type="scientific">Lysobacter dokdonensis DS-58</name>
    <dbReference type="NCBI Taxonomy" id="1300345"/>
    <lineage>
        <taxon>Bacteria</taxon>
        <taxon>Pseudomonadati</taxon>
        <taxon>Pseudomonadota</taxon>
        <taxon>Gammaproteobacteria</taxon>
        <taxon>Lysobacterales</taxon>
        <taxon>Lysobacteraceae</taxon>
        <taxon>Noviluteimonas</taxon>
    </lineage>
</organism>
<dbReference type="STRING" id="1300345.LF41_1033"/>
<evidence type="ECO:0000313" key="4">
    <source>
        <dbReference type="Proteomes" id="UP000030518"/>
    </source>
</evidence>
<dbReference type="InterPro" id="IPR006311">
    <property type="entry name" value="TAT_signal"/>
</dbReference>
<evidence type="ECO:0000259" key="2">
    <source>
        <dbReference type="Pfam" id="PF13229"/>
    </source>
</evidence>
<dbReference type="GO" id="GO:0016829">
    <property type="term" value="F:lyase activity"/>
    <property type="evidence" value="ECO:0007669"/>
    <property type="project" value="UniProtKB-KW"/>
</dbReference>
<keyword evidence="1" id="KW-1133">Transmembrane helix</keyword>
<sequence length="378" mass="40325">MNDSNLVHAVREAGMPRREFLRNSLVLAVPLVIGGVSMPAFALTTPPTRARGSTVRNVKNYGALGNGSHDDTAGIQAAINSLPSTGGTVEIPAGTYMIDTSKKIRLRSKMHLKLASGAILKAKTSSLSRHYLIQVSGGSDVEISGGQLVGDRDTHRYGSGTHEWGHGISVGGSVTRVTIRDLRVSKCTGDGVCIGGGANDIVIANIVSTNNRRQGLSITNCRNIKVYDSEFSYTKGTSPECGIDIEPDEGGSCSSVLIQNCRLNNNNKYGINMWKRSSGITVTGCTMERNGSLGMSTTGITNLKVTNNTIRLNSATGVVYNSGTSGVTHSGNLSYQNYTRLGAKSRTPFSLTGWSSKIERDILWKSSSSRTIGLNRYQ</sequence>
<dbReference type="Proteomes" id="UP000030518">
    <property type="component" value="Unassembled WGS sequence"/>
</dbReference>
<keyword evidence="1" id="KW-0812">Transmembrane</keyword>
<evidence type="ECO:0000313" key="3">
    <source>
        <dbReference type="EMBL" id="KGQ20496.1"/>
    </source>
</evidence>
<dbReference type="SUPFAM" id="SSF51126">
    <property type="entry name" value="Pectin lyase-like"/>
    <property type="match status" value="1"/>
</dbReference>
<dbReference type="InterPro" id="IPR039448">
    <property type="entry name" value="Beta_helix"/>
</dbReference>
<dbReference type="SMART" id="SM00710">
    <property type="entry name" value="PbH1"/>
    <property type="match status" value="7"/>
</dbReference>
<dbReference type="InterPro" id="IPR012334">
    <property type="entry name" value="Pectin_lyas_fold"/>
</dbReference>
<dbReference type="Gene3D" id="2.160.20.10">
    <property type="entry name" value="Single-stranded right-handed beta-helix, Pectin lyase-like"/>
    <property type="match status" value="1"/>
</dbReference>
<feature type="transmembrane region" description="Helical" evidence="1">
    <location>
        <begin position="20"/>
        <end position="43"/>
    </location>
</feature>
<comment type="caution">
    <text evidence="3">The sequence shown here is derived from an EMBL/GenBank/DDBJ whole genome shotgun (WGS) entry which is preliminary data.</text>
</comment>
<dbReference type="PATRIC" id="fig|1300345.3.peg.354"/>
<keyword evidence="4" id="KW-1185">Reference proteome</keyword>
<protein>
    <submittedName>
        <fullName evidence="3">Pectate lyase family protein</fullName>
    </submittedName>
</protein>
<reference evidence="3 4" key="1">
    <citation type="submission" date="2014-09" db="EMBL/GenBank/DDBJ databases">
        <title>Genome sequences of Lysobacter dokdonensis DS-58.</title>
        <authorList>
            <person name="Kim J.F."/>
            <person name="Kwak M.-J."/>
        </authorList>
    </citation>
    <scope>NUCLEOTIDE SEQUENCE [LARGE SCALE GENOMIC DNA]</scope>
    <source>
        <strain evidence="3 4">DS-58</strain>
    </source>
</reference>
<accession>A0A0A2WJY7</accession>
<dbReference type="EMBL" id="JRKJ01000002">
    <property type="protein sequence ID" value="KGQ20496.1"/>
    <property type="molecule type" value="Genomic_DNA"/>
</dbReference>
<dbReference type="Pfam" id="PF13229">
    <property type="entry name" value="Beta_helix"/>
    <property type="match status" value="1"/>
</dbReference>
<dbReference type="AlphaFoldDB" id="A0A0A2WJY7"/>
<gene>
    <name evidence="3" type="ORF">LF41_1033</name>
</gene>
<keyword evidence="1" id="KW-0472">Membrane</keyword>
<keyword evidence="3" id="KW-0456">Lyase</keyword>
<dbReference type="PROSITE" id="PS51318">
    <property type="entry name" value="TAT"/>
    <property type="match status" value="1"/>
</dbReference>
<dbReference type="eggNOG" id="COG5434">
    <property type="taxonomic scope" value="Bacteria"/>
</dbReference>
<evidence type="ECO:0000256" key="1">
    <source>
        <dbReference type="SAM" id="Phobius"/>
    </source>
</evidence>
<proteinExistence type="predicted"/>
<dbReference type="InterPro" id="IPR006626">
    <property type="entry name" value="PbH1"/>
</dbReference>
<dbReference type="InterPro" id="IPR011050">
    <property type="entry name" value="Pectin_lyase_fold/virulence"/>
</dbReference>
<feature type="domain" description="Right handed beta helix" evidence="2">
    <location>
        <begin position="164"/>
        <end position="286"/>
    </location>
</feature>